<dbReference type="GO" id="GO:0005730">
    <property type="term" value="C:nucleolus"/>
    <property type="evidence" value="ECO:0007669"/>
    <property type="project" value="TreeGrafter"/>
</dbReference>
<protein>
    <submittedName>
        <fullName evidence="6">WD repeat-containing protein 43-like</fullName>
    </submittedName>
</protein>
<comment type="subcellular location">
    <subcellularLocation>
        <location evidence="1">Nucleus</location>
    </subcellularLocation>
</comment>
<feature type="compositionally biased region" description="Acidic residues" evidence="4">
    <location>
        <begin position="222"/>
        <end position="240"/>
    </location>
</feature>
<accession>A0A2Z7AEM1</accession>
<dbReference type="EMBL" id="KV018436">
    <property type="protein sequence ID" value="KZV17362.1"/>
    <property type="molecule type" value="Genomic_DNA"/>
</dbReference>
<dbReference type="Pfam" id="PF04003">
    <property type="entry name" value="Utp12"/>
    <property type="match status" value="1"/>
</dbReference>
<sequence>MARKDKSSKRKAREHDSAIANRVDSEVIPSKVIGDKDGVVVMDDMNEPTMGEKLASLNLAEDSEACKHDFVDVSVSHTKPPTADSVYILLKQALRADDQALLIDCLKRQEEKVISNSLSLLNPSEVLTLLRSLLSIAGLRGAVLACALPWLRSLLLLHAASIISQESALVALNSLYQIIESRTSTFDQALQLSSCLDILYASTVDDGEENITMITPVIFEDTDDSENEGSLDSMEAENVLDDGGPQVYSDISDNEDTGAISD</sequence>
<comment type="similarity">
    <text evidence="3">Belongs to the UTP5 family.</text>
</comment>
<evidence type="ECO:0000313" key="6">
    <source>
        <dbReference type="EMBL" id="KZV17362.1"/>
    </source>
</evidence>
<feature type="region of interest" description="Disordered" evidence="4">
    <location>
        <begin position="222"/>
        <end position="262"/>
    </location>
</feature>
<dbReference type="Proteomes" id="UP000250235">
    <property type="component" value="Unassembled WGS sequence"/>
</dbReference>
<dbReference type="InterPro" id="IPR007148">
    <property type="entry name" value="SSU_processome_Utp12"/>
</dbReference>
<dbReference type="AlphaFoldDB" id="A0A2Z7AEM1"/>
<evidence type="ECO:0000313" key="7">
    <source>
        <dbReference type="Proteomes" id="UP000250235"/>
    </source>
</evidence>
<keyword evidence="7" id="KW-1185">Reference proteome</keyword>
<proteinExistence type="inferred from homology"/>
<gene>
    <name evidence="6" type="ORF">F511_22037</name>
</gene>
<evidence type="ECO:0000259" key="5">
    <source>
        <dbReference type="Pfam" id="PF04003"/>
    </source>
</evidence>
<dbReference type="OrthoDB" id="30195at2759"/>
<evidence type="ECO:0000256" key="1">
    <source>
        <dbReference type="ARBA" id="ARBA00004123"/>
    </source>
</evidence>
<keyword evidence="2" id="KW-0539">Nucleus</keyword>
<dbReference type="PANTHER" id="PTHR44267:SF1">
    <property type="entry name" value="WD REPEAT-CONTAINING PROTEIN 43"/>
    <property type="match status" value="1"/>
</dbReference>
<reference evidence="6 7" key="1">
    <citation type="journal article" date="2015" name="Proc. Natl. Acad. Sci. U.S.A.">
        <title>The resurrection genome of Boea hygrometrica: A blueprint for survival of dehydration.</title>
        <authorList>
            <person name="Xiao L."/>
            <person name="Yang G."/>
            <person name="Zhang L."/>
            <person name="Yang X."/>
            <person name="Zhao S."/>
            <person name="Ji Z."/>
            <person name="Zhou Q."/>
            <person name="Hu M."/>
            <person name="Wang Y."/>
            <person name="Chen M."/>
            <person name="Xu Y."/>
            <person name="Jin H."/>
            <person name="Xiao X."/>
            <person name="Hu G."/>
            <person name="Bao F."/>
            <person name="Hu Y."/>
            <person name="Wan P."/>
            <person name="Li L."/>
            <person name="Deng X."/>
            <person name="Kuang T."/>
            <person name="Xiang C."/>
            <person name="Zhu J.K."/>
            <person name="Oliver M.J."/>
            <person name="He Y."/>
        </authorList>
    </citation>
    <scope>NUCLEOTIDE SEQUENCE [LARGE SCALE GENOMIC DNA]</scope>
    <source>
        <strain evidence="7">cv. XS01</strain>
    </source>
</reference>
<dbReference type="InterPro" id="IPR052414">
    <property type="entry name" value="U3_snoRNA-assoc_WDR"/>
</dbReference>
<evidence type="ECO:0000256" key="3">
    <source>
        <dbReference type="ARBA" id="ARBA00038335"/>
    </source>
</evidence>
<dbReference type="PANTHER" id="PTHR44267">
    <property type="entry name" value="WD REPEAT-CONTAINING PROTEIN 43"/>
    <property type="match status" value="1"/>
</dbReference>
<name>A0A2Z7AEM1_9LAMI</name>
<dbReference type="GO" id="GO:0000462">
    <property type="term" value="P:maturation of SSU-rRNA from tricistronic rRNA transcript (SSU-rRNA, 5.8S rRNA, LSU-rRNA)"/>
    <property type="evidence" value="ECO:0007669"/>
    <property type="project" value="TreeGrafter"/>
</dbReference>
<feature type="region of interest" description="Disordered" evidence="4">
    <location>
        <begin position="1"/>
        <end position="21"/>
    </location>
</feature>
<feature type="domain" description="Small-subunit processome Utp12" evidence="5">
    <location>
        <begin position="98"/>
        <end position="199"/>
    </location>
</feature>
<evidence type="ECO:0000256" key="2">
    <source>
        <dbReference type="ARBA" id="ARBA00023242"/>
    </source>
</evidence>
<feature type="compositionally biased region" description="Basic residues" evidence="4">
    <location>
        <begin position="1"/>
        <end position="12"/>
    </location>
</feature>
<organism evidence="6 7">
    <name type="scientific">Dorcoceras hygrometricum</name>
    <dbReference type="NCBI Taxonomy" id="472368"/>
    <lineage>
        <taxon>Eukaryota</taxon>
        <taxon>Viridiplantae</taxon>
        <taxon>Streptophyta</taxon>
        <taxon>Embryophyta</taxon>
        <taxon>Tracheophyta</taxon>
        <taxon>Spermatophyta</taxon>
        <taxon>Magnoliopsida</taxon>
        <taxon>eudicotyledons</taxon>
        <taxon>Gunneridae</taxon>
        <taxon>Pentapetalae</taxon>
        <taxon>asterids</taxon>
        <taxon>lamiids</taxon>
        <taxon>Lamiales</taxon>
        <taxon>Gesneriaceae</taxon>
        <taxon>Didymocarpoideae</taxon>
        <taxon>Trichosporeae</taxon>
        <taxon>Loxocarpinae</taxon>
        <taxon>Dorcoceras</taxon>
    </lineage>
</organism>
<evidence type="ECO:0000256" key="4">
    <source>
        <dbReference type="SAM" id="MobiDB-lite"/>
    </source>
</evidence>